<reference evidence="1" key="1">
    <citation type="submission" date="2013-04" db="EMBL/GenBank/DDBJ databases">
        <authorList>
            <person name="Qu J."/>
            <person name="Murali S.C."/>
            <person name="Bandaranaike D."/>
            <person name="Bellair M."/>
            <person name="Blankenburg K."/>
            <person name="Chao H."/>
            <person name="Dinh H."/>
            <person name="Doddapaneni H."/>
            <person name="Downs B."/>
            <person name="Dugan-Rocha S."/>
            <person name="Elkadiri S."/>
            <person name="Gnanaolivu R.D."/>
            <person name="Hernandez B."/>
            <person name="Javaid M."/>
            <person name="Jayaseelan J.C."/>
            <person name="Lee S."/>
            <person name="Li M."/>
            <person name="Ming W."/>
            <person name="Munidasa M."/>
            <person name="Muniz J."/>
            <person name="Nguyen L."/>
            <person name="Ongeri F."/>
            <person name="Osuji N."/>
            <person name="Pu L.-L."/>
            <person name="Puazo M."/>
            <person name="Qu C."/>
            <person name="Quiroz J."/>
            <person name="Raj R."/>
            <person name="Weissenberger G."/>
            <person name="Xin Y."/>
            <person name="Zou X."/>
            <person name="Han Y."/>
            <person name="Richards S."/>
            <person name="Worley K."/>
            <person name="Muzny D."/>
            <person name="Gibbs R."/>
        </authorList>
    </citation>
    <scope>NUCLEOTIDE SEQUENCE</scope>
    <source>
        <strain evidence="1">Sampled in the wild</strain>
    </source>
</reference>
<protein>
    <submittedName>
        <fullName evidence="1">Uncharacterized protein</fullName>
    </submittedName>
</protein>
<comment type="caution">
    <text evidence="1">The sequence shown here is derived from an EMBL/GenBank/DDBJ whole genome shotgun (WGS) entry which is preliminary data.</text>
</comment>
<evidence type="ECO:0000313" key="2">
    <source>
        <dbReference type="Proteomes" id="UP000792457"/>
    </source>
</evidence>
<sequence length="93" mass="10350">MASICWDRKGILLVDFIPKGTTIIAAEYRETLKKLKKIKDKRSGTITRGVLGLTELFERRGCHGDCKKVASRGGAEDIRRGYTKAGDQTSKVH</sequence>
<dbReference type="InterPro" id="IPR036397">
    <property type="entry name" value="RNaseH_sf"/>
</dbReference>
<reference evidence="1" key="2">
    <citation type="submission" date="2017-10" db="EMBL/GenBank/DDBJ databases">
        <title>Ladona fulva Genome sequencing and assembly.</title>
        <authorList>
            <person name="Murali S."/>
            <person name="Richards S."/>
            <person name="Bandaranaike D."/>
            <person name="Bellair M."/>
            <person name="Blankenburg K."/>
            <person name="Chao H."/>
            <person name="Dinh H."/>
            <person name="Doddapaneni H."/>
            <person name="Dugan-Rocha S."/>
            <person name="Elkadiri S."/>
            <person name="Gnanaolivu R."/>
            <person name="Hernandez B."/>
            <person name="Skinner E."/>
            <person name="Javaid M."/>
            <person name="Lee S."/>
            <person name="Li M."/>
            <person name="Ming W."/>
            <person name="Munidasa M."/>
            <person name="Muniz J."/>
            <person name="Nguyen L."/>
            <person name="Hughes D."/>
            <person name="Osuji N."/>
            <person name="Pu L.-L."/>
            <person name="Puazo M."/>
            <person name="Qu C."/>
            <person name="Quiroz J."/>
            <person name="Raj R."/>
            <person name="Weissenberger G."/>
            <person name="Xin Y."/>
            <person name="Zou X."/>
            <person name="Han Y."/>
            <person name="Worley K."/>
            <person name="Muzny D."/>
            <person name="Gibbs R."/>
        </authorList>
    </citation>
    <scope>NUCLEOTIDE SEQUENCE</scope>
    <source>
        <strain evidence="1">Sampled in the wild</strain>
    </source>
</reference>
<dbReference type="EMBL" id="KZ308832">
    <property type="protein sequence ID" value="KAG8234612.1"/>
    <property type="molecule type" value="Genomic_DNA"/>
</dbReference>
<organism evidence="1 2">
    <name type="scientific">Ladona fulva</name>
    <name type="common">Scarce chaser dragonfly</name>
    <name type="synonym">Libellula fulva</name>
    <dbReference type="NCBI Taxonomy" id="123851"/>
    <lineage>
        <taxon>Eukaryota</taxon>
        <taxon>Metazoa</taxon>
        <taxon>Ecdysozoa</taxon>
        <taxon>Arthropoda</taxon>
        <taxon>Hexapoda</taxon>
        <taxon>Insecta</taxon>
        <taxon>Pterygota</taxon>
        <taxon>Palaeoptera</taxon>
        <taxon>Odonata</taxon>
        <taxon>Epiprocta</taxon>
        <taxon>Anisoptera</taxon>
        <taxon>Libelluloidea</taxon>
        <taxon>Libellulidae</taxon>
        <taxon>Ladona</taxon>
    </lineage>
</organism>
<proteinExistence type="predicted"/>
<name>A0A8K0KHH0_LADFU</name>
<dbReference type="Proteomes" id="UP000792457">
    <property type="component" value="Unassembled WGS sequence"/>
</dbReference>
<dbReference type="GO" id="GO:0003676">
    <property type="term" value="F:nucleic acid binding"/>
    <property type="evidence" value="ECO:0007669"/>
    <property type="project" value="InterPro"/>
</dbReference>
<dbReference type="InterPro" id="IPR001888">
    <property type="entry name" value="Transposase_1"/>
</dbReference>
<keyword evidence="2" id="KW-1185">Reference proteome</keyword>
<dbReference type="Gene3D" id="3.30.420.10">
    <property type="entry name" value="Ribonuclease H-like superfamily/Ribonuclease H"/>
    <property type="match status" value="1"/>
</dbReference>
<evidence type="ECO:0000313" key="1">
    <source>
        <dbReference type="EMBL" id="KAG8234612.1"/>
    </source>
</evidence>
<dbReference type="AlphaFoldDB" id="A0A8K0KHH0"/>
<gene>
    <name evidence="1" type="ORF">J437_LFUL015025</name>
</gene>
<accession>A0A8K0KHH0</accession>
<dbReference type="Pfam" id="PF01359">
    <property type="entry name" value="Transposase_1"/>
    <property type="match status" value="1"/>
</dbReference>